<dbReference type="InParanoid" id="A0A3Q3GYU7"/>
<reference evidence="8" key="2">
    <citation type="submission" date="2025-09" db="UniProtKB">
        <authorList>
            <consortium name="Ensembl"/>
        </authorList>
    </citation>
    <scope>IDENTIFICATION</scope>
</reference>
<comment type="similarity">
    <text evidence="2">Belongs to the bile acid:sodium symporter (BASS) (TC 2.A.28) family.</text>
</comment>
<proteinExistence type="inferred from homology"/>
<evidence type="ECO:0000256" key="3">
    <source>
        <dbReference type="ARBA" id="ARBA00022692"/>
    </source>
</evidence>
<accession>A0A3Q3GYU7</accession>
<comment type="subcellular location">
    <subcellularLocation>
        <location evidence="1">Membrane</location>
        <topology evidence="1">Multi-pass membrane protein</topology>
    </subcellularLocation>
</comment>
<feature type="transmembrane region" description="Helical" evidence="7">
    <location>
        <begin position="41"/>
        <end position="63"/>
    </location>
</feature>
<evidence type="ECO:0000256" key="5">
    <source>
        <dbReference type="ARBA" id="ARBA00022989"/>
    </source>
</evidence>
<evidence type="ECO:0000256" key="2">
    <source>
        <dbReference type="ARBA" id="ARBA00006528"/>
    </source>
</evidence>
<organism evidence="8 9">
    <name type="scientific">Labrus bergylta</name>
    <name type="common">ballan wrasse</name>
    <dbReference type="NCBI Taxonomy" id="56723"/>
    <lineage>
        <taxon>Eukaryota</taxon>
        <taxon>Metazoa</taxon>
        <taxon>Chordata</taxon>
        <taxon>Craniata</taxon>
        <taxon>Vertebrata</taxon>
        <taxon>Euteleostomi</taxon>
        <taxon>Actinopterygii</taxon>
        <taxon>Neopterygii</taxon>
        <taxon>Teleostei</taxon>
        <taxon>Neoteleostei</taxon>
        <taxon>Acanthomorphata</taxon>
        <taxon>Eupercaria</taxon>
        <taxon>Labriformes</taxon>
        <taxon>Labridae</taxon>
        <taxon>Labrus</taxon>
    </lineage>
</organism>
<dbReference type="GeneTree" id="ENSGT00950000182808"/>
<sequence>MSAMMNMTSVFNGSANFSYEANVTGNVRFAFLYKPGLFNSIINILTVAVLFITMVSLGCTMEISKIKAHCLKPKGVVIAMLAQFGIMPLTAFCLAKMLQLDSSKAVTVLICGCCPGGSLSNIFTLAVEGDMNLSITMTTFSSIAALGMMPLLLFIYSKGFPSLKSTVPYIGIITALVLTLVPCSIGIAINHYKPKYTPIVKKGGLTLLVICGIIIIPMSAFTVKDILWMIVTPDIMTVAVVMPMTGFIMGYGMSVICRQSPQLCRTIAMETGCQNIQLCLAILRVTFSPQTIGALFLFPLIYYILQVTEGILLMLCFRCYRRFKPPAKETLTYEDSKNECHLPLRSPHLSPNAPNDITMGQH</sequence>
<evidence type="ECO:0000313" key="9">
    <source>
        <dbReference type="Proteomes" id="UP000261660"/>
    </source>
</evidence>
<keyword evidence="3 7" id="KW-0812">Transmembrane</keyword>
<evidence type="ECO:0000256" key="7">
    <source>
        <dbReference type="SAM" id="Phobius"/>
    </source>
</evidence>
<keyword evidence="4" id="KW-0813">Transport</keyword>
<evidence type="ECO:0000256" key="1">
    <source>
        <dbReference type="ARBA" id="ARBA00004141"/>
    </source>
</evidence>
<feature type="transmembrane region" description="Helical" evidence="7">
    <location>
        <begin position="139"/>
        <end position="157"/>
    </location>
</feature>
<dbReference type="InterPro" id="IPR002657">
    <property type="entry name" value="BilAc:Na_symport/Acr3"/>
</dbReference>
<keyword evidence="5 7" id="KW-1133">Transmembrane helix</keyword>
<reference evidence="8" key="1">
    <citation type="submission" date="2025-08" db="UniProtKB">
        <authorList>
            <consortium name="Ensembl"/>
        </authorList>
    </citation>
    <scope>IDENTIFICATION</scope>
</reference>
<dbReference type="InterPro" id="IPR004710">
    <property type="entry name" value="Bilac:Na_transpt"/>
</dbReference>
<feature type="transmembrane region" description="Helical" evidence="7">
    <location>
        <begin position="105"/>
        <end position="127"/>
    </location>
</feature>
<feature type="transmembrane region" description="Helical" evidence="7">
    <location>
        <begin position="204"/>
        <end position="223"/>
    </location>
</feature>
<dbReference type="Proteomes" id="UP000261660">
    <property type="component" value="Unplaced"/>
</dbReference>
<dbReference type="AlphaFoldDB" id="A0A3Q3GYU7"/>
<dbReference type="PANTHER" id="PTHR10361:SF40">
    <property type="entry name" value="HEPATIC SODIUM_BILE ACID COTRANSPORTER"/>
    <property type="match status" value="1"/>
</dbReference>
<dbReference type="OrthoDB" id="203097at2759"/>
<dbReference type="Ensembl" id="ENSLBET00000037474.1">
    <property type="protein sequence ID" value="ENSLBEP00000035958.1"/>
    <property type="gene ID" value="ENSLBEG00000026949.1"/>
</dbReference>
<keyword evidence="9" id="KW-1185">Reference proteome</keyword>
<dbReference type="GO" id="GO:0008508">
    <property type="term" value="F:bile acid:sodium symporter activity"/>
    <property type="evidence" value="ECO:0007669"/>
    <property type="project" value="TreeGrafter"/>
</dbReference>
<dbReference type="GO" id="GO:0016020">
    <property type="term" value="C:membrane"/>
    <property type="evidence" value="ECO:0007669"/>
    <property type="project" value="UniProtKB-SubCell"/>
</dbReference>
<evidence type="ECO:0000256" key="6">
    <source>
        <dbReference type="ARBA" id="ARBA00023136"/>
    </source>
</evidence>
<dbReference type="Pfam" id="PF01758">
    <property type="entry name" value="SBF"/>
    <property type="match status" value="1"/>
</dbReference>
<dbReference type="InterPro" id="IPR038770">
    <property type="entry name" value="Na+/solute_symporter_sf"/>
</dbReference>
<dbReference type="STRING" id="56723.ENSLBEP00000035958"/>
<keyword evidence="4" id="KW-0769">Symport</keyword>
<protein>
    <submittedName>
        <fullName evidence="8">Solute carrier family 10 member 1</fullName>
    </submittedName>
</protein>
<name>A0A3Q3GYU7_9LABR</name>
<feature type="transmembrane region" description="Helical" evidence="7">
    <location>
        <begin position="235"/>
        <end position="257"/>
    </location>
</feature>
<dbReference type="Gene3D" id="1.20.1530.20">
    <property type="match status" value="1"/>
</dbReference>
<keyword evidence="6 7" id="KW-0472">Membrane</keyword>
<feature type="transmembrane region" description="Helical" evidence="7">
    <location>
        <begin position="75"/>
        <end position="99"/>
    </location>
</feature>
<dbReference type="PANTHER" id="PTHR10361">
    <property type="entry name" value="SODIUM-BILE ACID COTRANSPORTER"/>
    <property type="match status" value="1"/>
</dbReference>
<evidence type="ECO:0000313" key="8">
    <source>
        <dbReference type="Ensembl" id="ENSLBEP00000035958.1"/>
    </source>
</evidence>
<evidence type="ECO:0000256" key="4">
    <source>
        <dbReference type="ARBA" id="ARBA00022847"/>
    </source>
</evidence>
<feature type="transmembrane region" description="Helical" evidence="7">
    <location>
        <begin position="169"/>
        <end position="192"/>
    </location>
</feature>
<feature type="transmembrane region" description="Helical" evidence="7">
    <location>
        <begin position="303"/>
        <end position="320"/>
    </location>
</feature>